<evidence type="ECO:0000256" key="5">
    <source>
        <dbReference type="ARBA" id="ARBA00023136"/>
    </source>
</evidence>
<dbReference type="STRING" id="51511.ENSCSAVP00000007976"/>
<dbReference type="HOGENOM" id="CLU_047969_0_2_1"/>
<evidence type="ECO:0000256" key="1">
    <source>
        <dbReference type="ARBA" id="ARBA00004273"/>
    </source>
</evidence>
<organism evidence="9 10">
    <name type="scientific">Ciona savignyi</name>
    <name type="common">Pacific transparent sea squirt</name>
    <dbReference type="NCBI Taxonomy" id="51511"/>
    <lineage>
        <taxon>Eukaryota</taxon>
        <taxon>Metazoa</taxon>
        <taxon>Chordata</taxon>
        <taxon>Tunicata</taxon>
        <taxon>Ascidiacea</taxon>
        <taxon>Phlebobranchia</taxon>
        <taxon>Cionidae</taxon>
        <taxon>Ciona</taxon>
    </lineage>
</organism>
<keyword evidence="10" id="KW-1185">Reference proteome</keyword>
<evidence type="ECO:0000256" key="4">
    <source>
        <dbReference type="ARBA" id="ARBA00023128"/>
    </source>
</evidence>
<dbReference type="GO" id="GO:0007005">
    <property type="term" value="P:mitochondrion organization"/>
    <property type="evidence" value="ECO:0007669"/>
    <property type="project" value="TreeGrafter"/>
</dbReference>
<dbReference type="SMART" id="SM00244">
    <property type="entry name" value="PHB"/>
    <property type="match status" value="1"/>
</dbReference>
<evidence type="ECO:0000256" key="2">
    <source>
        <dbReference type="ARBA" id="ARBA00009658"/>
    </source>
</evidence>
<keyword evidence="4" id="KW-0496">Mitochondrion</keyword>
<accession>H2YRL6</accession>
<dbReference type="Proteomes" id="UP000007875">
    <property type="component" value="Unassembled WGS sequence"/>
</dbReference>
<reference evidence="10" key="1">
    <citation type="submission" date="2003-08" db="EMBL/GenBank/DDBJ databases">
        <authorList>
            <person name="Birren B."/>
            <person name="Nusbaum C."/>
            <person name="Abebe A."/>
            <person name="Abouelleil A."/>
            <person name="Adekoya E."/>
            <person name="Ait-zahra M."/>
            <person name="Allen N."/>
            <person name="Allen T."/>
            <person name="An P."/>
            <person name="Anderson M."/>
            <person name="Anderson S."/>
            <person name="Arachchi H."/>
            <person name="Armbruster J."/>
            <person name="Bachantsang P."/>
            <person name="Baldwin J."/>
            <person name="Barry A."/>
            <person name="Bayul T."/>
            <person name="Blitshsteyn B."/>
            <person name="Bloom T."/>
            <person name="Blye J."/>
            <person name="Boguslavskiy L."/>
            <person name="Borowsky M."/>
            <person name="Boukhgalter B."/>
            <person name="Brunache A."/>
            <person name="Butler J."/>
            <person name="Calixte N."/>
            <person name="Calvo S."/>
            <person name="Camarata J."/>
            <person name="Campo K."/>
            <person name="Chang J."/>
            <person name="Cheshatsang Y."/>
            <person name="Citroen M."/>
            <person name="Collymore A."/>
            <person name="Considine T."/>
            <person name="Cook A."/>
            <person name="Cooke P."/>
            <person name="Corum B."/>
            <person name="Cuomo C."/>
            <person name="David R."/>
            <person name="Dawoe T."/>
            <person name="Degray S."/>
            <person name="Dodge S."/>
            <person name="Dooley K."/>
            <person name="Dorje P."/>
            <person name="Dorjee K."/>
            <person name="Dorris L."/>
            <person name="Duffey N."/>
            <person name="Dupes A."/>
            <person name="Elkins T."/>
            <person name="Engels R."/>
            <person name="Erickson J."/>
            <person name="Farina A."/>
            <person name="Faro S."/>
            <person name="Ferreira P."/>
            <person name="Fischer H."/>
            <person name="Fitzgerald M."/>
            <person name="Foley K."/>
            <person name="Gage D."/>
            <person name="Galagan J."/>
            <person name="Gearin G."/>
            <person name="Gnerre S."/>
            <person name="Gnirke A."/>
            <person name="Goyette A."/>
            <person name="Graham J."/>
            <person name="Grandbois E."/>
            <person name="Gyaltsen K."/>
            <person name="Hafez N."/>
            <person name="Hagopian D."/>
            <person name="Hagos B."/>
            <person name="Hall J."/>
            <person name="Hatcher B."/>
            <person name="Heller A."/>
            <person name="Higgins H."/>
            <person name="Honan T."/>
            <person name="Horn A."/>
            <person name="Houde N."/>
            <person name="Hughes L."/>
            <person name="Hulme W."/>
            <person name="Husby E."/>
            <person name="Iliev I."/>
            <person name="Jaffe D."/>
            <person name="Jones C."/>
            <person name="Kamal M."/>
            <person name="Kamat A."/>
            <person name="Kamvysselis M."/>
            <person name="Karlsson E."/>
            <person name="Kells C."/>
            <person name="Kieu A."/>
            <person name="Kisner P."/>
            <person name="Kodira C."/>
            <person name="Kulbokas E."/>
            <person name="Labutti K."/>
            <person name="Lama D."/>
            <person name="Landers T."/>
            <person name="Leger J."/>
            <person name="Levine S."/>
            <person name="Lewis D."/>
            <person name="Lewis T."/>
            <person name="Lindblad-toh K."/>
            <person name="Liu X."/>
            <person name="Lokyitsang T."/>
            <person name="Lokyitsang Y."/>
            <person name="Lucien O."/>
            <person name="Lui A."/>
            <person name="Ma L.J."/>
            <person name="Mabbitt R."/>
            <person name="Macdonald J."/>
            <person name="Maclean C."/>
            <person name="Major J."/>
            <person name="Manning J."/>
            <person name="Marabella R."/>
            <person name="Maru K."/>
            <person name="Matthews C."/>
            <person name="Mauceli E."/>
            <person name="Mccarthy M."/>
            <person name="Mcdonough S."/>
            <person name="Mcghee T."/>
            <person name="Meldrim J."/>
            <person name="Meneus L."/>
            <person name="Mesirov J."/>
            <person name="Mihalev A."/>
            <person name="Mihova T."/>
            <person name="Mikkelsen T."/>
            <person name="Mlenga V."/>
            <person name="Moru K."/>
            <person name="Mozes J."/>
            <person name="Mulrain L."/>
            <person name="Munson G."/>
            <person name="Naylor J."/>
            <person name="Newes C."/>
            <person name="Nguyen C."/>
            <person name="Nguyen N."/>
            <person name="Nguyen T."/>
            <person name="Nicol R."/>
            <person name="Nielsen C."/>
            <person name="Nizzari M."/>
            <person name="Norbu C."/>
            <person name="Norbu N."/>
            <person name="O'donnell P."/>
            <person name="Okoawo O."/>
            <person name="O'leary S."/>
            <person name="Omotosho B."/>
            <person name="O'neill K."/>
            <person name="Osman S."/>
            <person name="Parker S."/>
            <person name="Perrin D."/>
            <person name="Phunkhang P."/>
            <person name="Piqani B."/>
            <person name="Purcell S."/>
            <person name="Rachupka T."/>
            <person name="Ramasamy U."/>
            <person name="Rameau R."/>
            <person name="Ray V."/>
            <person name="Raymond C."/>
            <person name="Retta R."/>
            <person name="Richardson S."/>
            <person name="Rise C."/>
            <person name="Rodriguez J."/>
            <person name="Rogers J."/>
            <person name="Rogov P."/>
            <person name="Rutman M."/>
            <person name="Schupbach R."/>
            <person name="Seaman C."/>
            <person name="Settipalli S."/>
            <person name="Sharpe T."/>
            <person name="Sheridan J."/>
            <person name="Sherpa N."/>
            <person name="Shi J."/>
            <person name="Smirnov S."/>
            <person name="Smith C."/>
            <person name="Sougnez C."/>
            <person name="Spencer B."/>
            <person name="Stalker J."/>
            <person name="Stange-thomann N."/>
            <person name="Stavropoulos S."/>
            <person name="Stetson K."/>
            <person name="Stone C."/>
            <person name="Stone S."/>
            <person name="Stubbs M."/>
            <person name="Talamas J."/>
            <person name="Tchuinga P."/>
            <person name="Tenzing P."/>
            <person name="Tesfaye S."/>
            <person name="Theodore J."/>
            <person name="Thoulutsang Y."/>
            <person name="Topham K."/>
            <person name="Towey S."/>
            <person name="Tsamla T."/>
            <person name="Tsomo N."/>
            <person name="Vallee D."/>
            <person name="Vassiliev H."/>
            <person name="Venkataraman V."/>
            <person name="Vinson J."/>
            <person name="Vo A."/>
            <person name="Wade C."/>
            <person name="Wang S."/>
            <person name="Wangchuk T."/>
            <person name="Wangdi T."/>
            <person name="Whittaker C."/>
            <person name="Wilkinson J."/>
            <person name="Wu Y."/>
            <person name="Wyman D."/>
            <person name="Yadav S."/>
            <person name="Yang S."/>
            <person name="Yang X."/>
            <person name="Yeager S."/>
            <person name="Yee E."/>
            <person name="Young G."/>
            <person name="Zainoun J."/>
            <person name="Zembeck L."/>
            <person name="Zimmer A."/>
            <person name="Zody M."/>
            <person name="Lander E."/>
        </authorList>
    </citation>
    <scope>NUCLEOTIDE SEQUENCE [LARGE SCALE GENOMIC DNA]</scope>
</reference>
<dbReference type="InterPro" id="IPR036013">
    <property type="entry name" value="Band_7/SPFH_dom_sf"/>
</dbReference>
<dbReference type="Ensembl" id="ENSCSAVT00000008082.1">
    <property type="protein sequence ID" value="ENSCSAVP00000007976.1"/>
    <property type="gene ID" value="ENSCSAVG00000004757.1"/>
</dbReference>
<name>H2YRL6_CIOSA</name>
<dbReference type="SUPFAM" id="SSF117892">
    <property type="entry name" value="Band 7/SPFH domain"/>
    <property type="match status" value="1"/>
</dbReference>
<dbReference type="InterPro" id="IPR001107">
    <property type="entry name" value="Band_7"/>
</dbReference>
<dbReference type="Pfam" id="PF01145">
    <property type="entry name" value="Band_7"/>
    <property type="match status" value="1"/>
</dbReference>
<dbReference type="PANTHER" id="PTHR23222:SF1">
    <property type="entry name" value="PROHIBITIN-2"/>
    <property type="match status" value="1"/>
</dbReference>
<comment type="function">
    <text evidence="6">Protein with pleiotropic attributes mediated in a cell-compartment- and tissue-specific manner, which include the plasma membrane-associated cell signaling functions, mitochondrial chaperone, and transcriptional co-regulator of transcription factors and sex steroid hormones in the nucleus.</text>
</comment>
<evidence type="ECO:0000313" key="10">
    <source>
        <dbReference type="Proteomes" id="UP000007875"/>
    </source>
</evidence>
<dbReference type="PRINTS" id="PR00679">
    <property type="entry name" value="PROHIBITIN"/>
</dbReference>
<evidence type="ECO:0000259" key="8">
    <source>
        <dbReference type="SMART" id="SM00244"/>
    </source>
</evidence>
<dbReference type="eggNOG" id="KOG3090">
    <property type="taxonomic scope" value="Eukaryota"/>
</dbReference>
<sequence>MAAKDLMSRLSKLGGGGVALSGIAAVFYGVKESIYSVEGGHRAVLFNRIGGVQQITYGEGLHFRIPWFQYPIIYNIRSRPTRVGSPTGSKDLQMVNINLRVLTRPESSALPLITQTLGVDYDEKVLPSIVNEVLKSVVAKFNASQLITQRSQVSLLIKQELTERAKDFHLVLDDVAITDLSFSREYTHAIEAKQVAQQDAQRAQYIVERAKQDRQQKIVQAEGEAQIARTISLNFDAISTNPAYLKLRRIRAAQSIARTLSQGQNKVYLDANSLMLKIGDDIYEKSVKK</sequence>
<dbReference type="FunFam" id="3.30.479.30:FF:000001">
    <property type="entry name" value="Prohibitin 2"/>
    <property type="match status" value="1"/>
</dbReference>
<dbReference type="AlphaFoldDB" id="H2YRL6"/>
<reference evidence="9" key="3">
    <citation type="submission" date="2025-09" db="UniProtKB">
        <authorList>
            <consortium name="Ensembl"/>
        </authorList>
    </citation>
    <scope>IDENTIFICATION</scope>
</reference>
<dbReference type="PANTHER" id="PTHR23222">
    <property type="entry name" value="PROHIBITIN"/>
    <property type="match status" value="1"/>
</dbReference>
<keyword evidence="5" id="KW-0472">Membrane</keyword>
<dbReference type="InterPro" id="IPR000163">
    <property type="entry name" value="Prohibitin"/>
</dbReference>
<dbReference type="Gene3D" id="3.30.479.30">
    <property type="entry name" value="Band 7 domain"/>
    <property type="match status" value="1"/>
</dbReference>
<dbReference type="GO" id="GO:0005743">
    <property type="term" value="C:mitochondrial inner membrane"/>
    <property type="evidence" value="ECO:0007669"/>
    <property type="project" value="UniProtKB-SubCell"/>
</dbReference>
<dbReference type="GeneTree" id="ENSGT00950000183070"/>
<evidence type="ECO:0000313" key="9">
    <source>
        <dbReference type="Ensembl" id="ENSCSAVP00000007976.1"/>
    </source>
</evidence>
<evidence type="ECO:0000256" key="3">
    <source>
        <dbReference type="ARBA" id="ARBA00022792"/>
    </source>
</evidence>
<keyword evidence="3 7" id="KW-0999">Mitochondrion inner membrane</keyword>
<evidence type="ECO:0000256" key="6">
    <source>
        <dbReference type="ARBA" id="ARBA00037479"/>
    </source>
</evidence>
<evidence type="ECO:0000256" key="7">
    <source>
        <dbReference type="RuleBase" id="RU366048"/>
    </source>
</evidence>
<reference evidence="9" key="2">
    <citation type="submission" date="2025-08" db="UniProtKB">
        <authorList>
            <consortium name="Ensembl"/>
        </authorList>
    </citation>
    <scope>IDENTIFICATION</scope>
</reference>
<protein>
    <recommendedName>
        <fullName evidence="7">Prohibitin</fullName>
    </recommendedName>
</protein>
<dbReference type="OMA" id="NEGTHFQ"/>
<dbReference type="CDD" id="cd03401">
    <property type="entry name" value="SPFH_prohibitin"/>
    <property type="match status" value="1"/>
</dbReference>
<comment type="subcellular location">
    <subcellularLocation>
        <location evidence="1 7">Mitochondrion inner membrane</location>
    </subcellularLocation>
</comment>
<feature type="domain" description="Band 7" evidence="8">
    <location>
        <begin position="33"/>
        <end position="194"/>
    </location>
</feature>
<comment type="similarity">
    <text evidence="2 7">Belongs to the prohibitin family.</text>
</comment>
<dbReference type="InParanoid" id="H2YRL6"/>
<proteinExistence type="inferred from homology"/>